<evidence type="ECO:0000313" key="3">
    <source>
        <dbReference type="Proteomes" id="UP001303587"/>
    </source>
</evidence>
<dbReference type="Gene3D" id="3.30.565.60">
    <property type="match status" value="1"/>
</dbReference>
<evidence type="ECO:0000259" key="1">
    <source>
        <dbReference type="Pfam" id="PF04326"/>
    </source>
</evidence>
<dbReference type="GeneID" id="89230750"/>
<evidence type="ECO:0000313" key="2">
    <source>
        <dbReference type="EMBL" id="WNY26083.1"/>
    </source>
</evidence>
<dbReference type="Proteomes" id="UP001303587">
    <property type="component" value="Chromosome"/>
</dbReference>
<proteinExistence type="predicted"/>
<dbReference type="Gene3D" id="1.10.10.10">
    <property type="entry name" value="Winged helix-like DNA-binding domain superfamily/Winged helix DNA-binding domain"/>
    <property type="match status" value="1"/>
</dbReference>
<protein>
    <recommendedName>
        <fullName evidence="1">Schlafen AlbA-2 domain-containing protein</fullName>
    </recommendedName>
</protein>
<dbReference type="InterPro" id="IPR036388">
    <property type="entry name" value="WH-like_DNA-bd_sf"/>
</dbReference>
<dbReference type="RefSeq" id="WP_338102417.1">
    <property type="nucleotide sequence ID" value="NZ_CP131060.1"/>
</dbReference>
<dbReference type="InterPro" id="IPR038475">
    <property type="entry name" value="RecG_C_sf"/>
</dbReference>
<feature type="domain" description="Schlafen AlbA-2" evidence="1">
    <location>
        <begin position="5"/>
        <end position="121"/>
    </location>
</feature>
<dbReference type="EMBL" id="CP131060">
    <property type="protein sequence ID" value="WNY26083.1"/>
    <property type="molecule type" value="Genomic_DNA"/>
</dbReference>
<dbReference type="PANTHER" id="PTHR30595">
    <property type="entry name" value="GLPR-RELATED TRANSCRIPTIONAL REPRESSOR"/>
    <property type="match status" value="1"/>
</dbReference>
<dbReference type="Gene3D" id="3.30.950.30">
    <property type="entry name" value="Schlafen, AAA domain"/>
    <property type="match status" value="1"/>
</dbReference>
<organism evidence="2 3">
    <name type="scientific">Methanolapillus millepedarum</name>
    <dbReference type="NCBI Taxonomy" id="3028296"/>
    <lineage>
        <taxon>Archaea</taxon>
        <taxon>Methanobacteriati</taxon>
        <taxon>Methanobacteriota</taxon>
        <taxon>Stenosarchaea group</taxon>
        <taxon>Methanomicrobia</taxon>
        <taxon>Methanosarcinales</taxon>
        <taxon>Methanosarcinaceae</taxon>
        <taxon>Methanolapillus</taxon>
    </lineage>
</organism>
<dbReference type="PANTHER" id="PTHR30595:SF6">
    <property type="entry name" value="SCHLAFEN ALBA-2 DOMAIN-CONTAINING PROTEIN"/>
    <property type="match status" value="1"/>
</dbReference>
<dbReference type="InterPro" id="IPR007421">
    <property type="entry name" value="Schlafen_AlbA_2_dom"/>
</dbReference>
<sequence>MNRSEGTTLELKREYSDDIKKCVIAFANTNGGTLYIGVDDNGNAVGLKNLDGTMLQLTNAIRDSIKPDVTLFMTCQIEEMEGLNVIKVTVQKGTASPYYLSGKGIRPEGVFVRQGASSVPATEAAILKMIRESDGEKYENVRSLNQELTFADAEKEFKSRGIPFEAKQKKTLKLMNSDGIYTNLGLLLSDQCVHTVKAAVFQGTNQTIFKNRREFSGSLFTQLADVYEFISRYNQTRAEIHGLYRYDNQDYPEDAIRETILNALVHRDYSIGGSSILAGVFDDRIEIVSNGGLPSGMEADDLEMGISVCRNENLANVFYRLSLIEAYGTGIQKIMKSYEKYTVKPKIQVSSNAFKITLPNTNIEAEKKADEEKKLKAKLNVAESVAVYRICDEAEESKSISSLKVHEKTVLEMFEKQELITRKEAEKALSLSQPMMAIILRKMVENKKLRKVGSGNKTKYERVNDVL</sequence>
<gene>
    <name evidence="2" type="ORF">MsAc7_16550</name>
</gene>
<dbReference type="InterPro" id="IPR038461">
    <property type="entry name" value="Schlafen_AlbA_2_dom_sf"/>
</dbReference>
<reference evidence="2 3" key="1">
    <citation type="submission" date="2023-07" db="EMBL/GenBank/DDBJ databases">
        <title>Closed genoem sequence of Methanosarcinaceae archaeon Ac7.</title>
        <authorList>
            <person name="Poehlein A."/>
            <person name="Protasov E."/>
            <person name="Platt K."/>
            <person name="Reeh H."/>
            <person name="Daniel R."/>
            <person name="Brune A."/>
        </authorList>
    </citation>
    <scope>NUCLEOTIDE SEQUENCE [LARGE SCALE GENOMIC DNA]</scope>
    <source>
        <strain evidence="2 3">Ac7</strain>
    </source>
</reference>
<keyword evidence="3" id="KW-1185">Reference proteome</keyword>
<name>A0AA96V4J5_9EURY</name>
<accession>A0AA96V4J5</accession>
<dbReference type="Pfam" id="PF13749">
    <property type="entry name" value="HATPase_c_4"/>
    <property type="match status" value="1"/>
</dbReference>
<dbReference type="AlphaFoldDB" id="A0AA96V4J5"/>
<dbReference type="Pfam" id="PF04326">
    <property type="entry name" value="SLFN_AlbA_2"/>
    <property type="match status" value="1"/>
</dbReference>